<dbReference type="PANTHER" id="PTHR12197">
    <property type="entry name" value="HISTONE-LYSINE N-METHYLTRANSFERASE SMYD"/>
    <property type="match status" value="1"/>
</dbReference>
<evidence type="ECO:0000313" key="8">
    <source>
        <dbReference type="EMBL" id="KAK8114407.1"/>
    </source>
</evidence>
<dbReference type="PANTHER" id="PTHR12197:SF251">
    <property type="entry name" value="EG:BACR7C10.4 PROTEIN"/>
    <property type="match status" value="1"/>
</dbReference>
<dbReference type="SUPFAM" id="SSF144232">
    <property type="entry name" value="HIT/MYND zinc finger-like"/>
    <property type="match status" value="1"/>
</dbReference>
<reference evidence="8 9" key="1">
    <citation type="submission" date="2023-01" db="EMBL/GenBank/DDBJ databases">
        <title>Analysis of 21 Apiospora genomes using comparative genomics revels a genus with tremendous synthesis potential of carbohydrate active enzymes and secondary metabolites.</title>
        <authorList>
            <person name="Sorensen T."/>
        </authorList>
    </citation>
    <scope>NUCLEOTIDE SEQUENCE [LARGE SCALE GENOMIC DNA]</scope>
    <source>
        <strain evidence="8 9">CBS 117206</strain>
    </source>
</reference>
<comment type="caution">
    <text evidence="8">The sequence shown here is derived from an EMBL/GenBank/DDBJ whole genome shotgun (WGS) entry which is preliminary data.</text>
</comment>
<keyword evidence="2 4" id="KW-0863">Zinc-finger</keyword>
<dbReference type="Pfam" id="PF00856">
    <property type="entry name" value="SET"/>
    <property type="match status" value="1"/>
</dbReference>
<dbReference type="PROSITE" id="PS50280">
    <property type="entry name" value="SET"/>
    <property type="match status" value="1"/>
</dbReference>
<evidence type="ECO:0000259" key="6">
    <source>
        <dbReference type="PROSITE" id="PS50280"/>
    </source>
</evidence>
<sequence>MPAIPSTLTLHGTPSSPGGRHLRAAQPFKPGDTIACFTEPCIAIPSARTQTRVCNSCLLPSNTPPRLCTGCKAIAYCSVACQKADWSRVHKEECKVFKRVQCRAPSPVPPTPDRVLPTPVRALVQLLLRSEEMESSTGLKLESHIEDFRGYVGDQKSEWLGVTSWSDLEVQAWAALNYLKRDNSTCNLTSALEAVCKLQVNAFSRLDPDSEADGLYMHPGLAMANHSCTPSAHVQFIGRRAVLKAYRFIQKDEEVTITYTGFDYHRETRQKMLKEGYHFQCRCSRCEDNLDVYEVAQAYPHLDLNRLSLTPDLSIFRNPLTSGSFRLNGALQCLAEDIYPDCMSPLTSTDSVGRAEIIKARWEKCAPLRQAELYAVEPLARVLSEAAIHFNELGAFSYALAITCFLALNCDPFIYPMPFHPHRVKVVLTICRLISNVGEGYTKSAAGQGGDMKTRPLERRIKHVFDAIDPFAVAQGTALLGAWWGPKAHSEEWRPYQDTVLLLNDLEEIVGRNDVKKMLSLWLKGGQDIEAQLFFEHAVLKPVQEFASIALDIMDNEFGAKRSLARGN</sequence>
<dbReference type="PROSITE" id="PS01360">
    <property type="entry name" value="ZF_MYND_1"/>
    <property type="match status" value="1"/>
</dbReference>
<dbReference type="InterPro" id="IPR001214">
    <property type="entry name" value="SET_dom"/>
</dbReference>
<dbReference type="SUPFAM" id="SSF82199">
    <property type="entry name" value="SET domain"/>
    <property type="match status" value="1"/>
</dbReference>
<evidence type="ECO:0000313" key="9">
    <source>
        <dbReference type="Proteomes" id="UP001392437"/>
    </source>
</evidence>
<organism evidence="8 9">
    <name type="scientific">Apiospora kogelbergensis</name>
    <dbReference type="NCBI Taxonomy" id="1337665"/>
    <lineage>
        <taxon>Eukaryota</taxon>
        <taxon>Fungi</taxon>
        <taxon>Dikarya</taxon>
        <taxon>Ascomycota</taxon>
        <taxon>Pezizomycotina</taxon>
        <taxon>Sordariomycetes</taxon>
        <taxon>Xylariomycetidae</taxon>
        <taxon>Amphisphaeriales</taxon>
        <taxon>Apiosporaceae</taxon>
        <taxon>Apiospora</taxon>
    </lineage>
</organism>
<evidence type="ECO:0000256" key="2">
    <source>
        <dbReference type="ARBA" id="ARBA00022771"/>
    </source>
</evidence>
<feature type="region of interest" description="Disordered" evidence="5">
    <location>
        <begin position="1"/>
        <end position="24"/>
    </location>
</feature>
<evidence type="ECO:0000259" key="7">
    <source>
        <dbReference type="PROSITE" id="PS50865"/>
    </source>
</evidence>
<accession>A0AAW0QRK4</accession>
<evidence type="ECO:0000256" key="1">
    <source>
        <dbReference type="ARBA" id="ARBA00022723"/>
    </source>
</evidence>
<dbReference type="Proteomes" id="UP001392437">
    <property type="component" value="Unassembled WGS sequence"/>
</dbReference>
<dbReference type="InterPro" id="IPR050869">
    <property type="entry name" value="H3K4_H4K5_MeTrfase"/>
</dbReference>
<evidence type="ECO:0000256" key="3">
    <source>
        <dbReference type="ARBA" id="ARBA00022833"/>
    </source>
</evidence>
<dbReference type="Gene3D" id="1.10.220.160">
    <property type="match status" value="1"/>
</dbReference>
<dbReference type="InterPro" id="IPR002893">
    <property type="entry name" value="Znf_MYND"/>
</dbReference>
<feature type="domain" description="SET" evidence="6">
    <location>
        <begin position="6"/>
        <end position="260"/>
    </location>
</feature>
<dbReference type="Gene3D" id="6.10.140.2220">
    <property type="match status" value="1"/>
</dbReference>
<keyword evidence="3" id="KW-0862">Zinc</keyword>
<evidence type="ECO:0000256" key="5">
    <source>
        <dbReference type="SAM" id="MobiDB-lite"/>
    </source>
</evidence>
<dbReference type="AlphaFoldDB" id="A0AAW0QRK4"/>
<dbReference type="EMBL" id="JAQQWP010000006">
    <property type="protein sequence ID" value="KAK8114407.1"/>
    <property type="molecule type" value="Genomic_DNA"/>
</dbReference>
<dbReference type="InterPro" id="IPR046341">
    <property type="entry name" value="SET_dom_sf"/>
</dbReference>
<gene>
    <name evidence="8" type="ORF">PG999_006476</name>
</gene>
<dbReference type="Pfam" id="PF01753">
    <property type="entry name" value="zf-MYND"/>
    <property type="match status" value="1"/>
</dbReference>
<name>A0AAW0QRK4_9PEZI</name>
<dbReference type="GO" id="GO:0008270">
    <property type="term" value="F:zinc ion binding"/>
    <property type="evidence" value="ECO:0007669"/>
    <property type="project" value="UniProtKB-KW"/>
</dbReference>
<dbReference type="GO" id="GO:0005634">
    <property type="term" value="C:nucleus"/>
    <property type="evidence" value="ECO:0007669"/>
    <property type="project" value="TreeGrafter"/>
</dbReference>
<protein>
    <submittedName>
        <fullName evidence="8">SET and MYND</fullName>
    </submittedName>
</protein>
<feature type="compositionally biased region" description="Polar residues" evidence="5">
    <location>
        <begin position="1"/>
        <end position="16"/>
    </location>
</feature>
<dbReference type="Gene3D" id="2.170.270.10">
    <property type="entry name" value="SET domain"/>
    <property type="match status" value="1"/>
</dbReference>
<feature type="domain" description="MYND-type" evidence="7">
    <location>
        <begin position="54"/>
        <end position="94"/>
    </location>
</feature>
<keyword evidence="9" id="KW-1185">Reference proteome</keyword>
<dbReference type="PROSITE" id="PS50865">
    <property type="entry name" value="ZF_MYND_2"/>
    <property type="match status" value="1"/>
</dbReference>
<proteinExistence type="predicted"/>
<evidence type="ECO:0000256" key="4">
    <source>
        <dbReference type="PROSITE-ProRule" id="PRU00134"/>
    </source>
</evidence>
<keyword evidence="1" id="KW-0479">Metal-binding</keyword>